<keyword evidence="6" id="KW-1185">Reference proteome</keyword>
<accession>A0AAV4NHI6</accession>
<name>A0AAV4NHI6_CAEEX</name>
<gene>
    <name evidence="5" type="primary">AVEN_45759_1</name>
    <name evidence="5" type="ORF">CEXT_498131</name>
</gene>
<reference evidence="5 6" key="1">
    <citation type="submission" date="2021-06" db="EMBL/GenBank/DDBJ databases">
        <title>Caerostris extrusa draft genome.</title>
        <authorList>
            <person name="Kono N."/>
            <person name="Arakawa K."/>
        </authorList>
    </citation>
    <scope>NUCLEOTIDE SEQUENCE [LARGE SCALE GENOMIC DNA]</scope>
</reference>
<dbReference type="EMBL" id="BPLR01020853">
    <property type="protein sequence ID" value="GIX83270.1"/>
    <property type="molecule type" value="Genomic_DNA"/>
</dbReference>
<dbReference type="SUPFAM" id="SSF57535">
    <property type="entry name" value="Complement control module/SCR domain"/>
    <property type="match status" value="1"/>
</dbReference>
<evidence type="ECO:0000256" key="2">
    <source>
        <dbReference type="PROSITE-ProRule" id="PRU00302"/>
    </source>
</evidence>
<keyword evidence="2" id="KW-0768">Sushi</keyword>
<dbReference type="AlphaFoldDB" id="A0AAV4NHI6"/>
<dbReference type="InterPro" id="IPR035976">
    <property type="entry name" value="Sushi/SCR/CCP_sf"/>
</dbReference>
<feature type="region of interest" description="Disordered" evidence="3">
    <location>
        <begin position="201"/>
        <end position="224"/>
    </location>
</feature>
<protein>
    <recommendedName>
        <fullName evidence="4">Sushi domain-containing protein</fullName>
    </recommendedName>
</protein>
<evidence type="ECO:0000256" key="3">
    <source>
        <dbReference type="SAM" id="MobiDB-lite"/>
    </source>
</evidence>
<dbReference type="Proteomes" id="UP001054945">
    <property type="component" value="Unassembled WGS sequence"/>
</dbReference>
<dbReference type="PROSITE" id="PS50923">
    <property type="entry name" value="SUSHI"/>
    <property type="match status" value="1"/>
</dbReference>
<organism evidence="5 6">
    <name type="scientific">Caerostris extrusa</name>
    <name type="common">Bark spider</name>
    <name type="synonym">Caerostris bankana</name>
    <dbReference type="NCBI Taxonomy" id="172846"/>
    <lineage>
        <taxon>Eukaryota</taxon>
        <taxon>Metazoa</taxon>
        <taxon>Ecdysozoa</taxon>
        <taxon>Arthropoda</taxon>
        <taxon>Chelicerata</taxon>
        <taxon>Arachnida</taxon>
        <taxon>Araneae</taxon>
        <taxon>Araneomorphae</taxon>
        <taxon>Entelegynae</taxon>
        <taxon>Araneoidea</taxon>
        <taxon>Araneidae</taxon>
        <taxon>Caerostris</taxon>
    </lineage>
</organism>
<keyword evidence="1" id="KW-1015">Disulfide bond</keyword>
<feature type="domain" description="Sushi" evidence="4">
    <location>
        <begin position="130"/>
        <end position="195"/>
    </location>
</feature>
<dbReference type="InterPro" id="IPR000436">
    <property type="entry name" value="Sushi_SCR_CCP_dom"/>
</dbReference>
<evidence type="ECO:0000259" key="4">
    <source>
        <dbReference type="PROSITE" id="PS50923"/>
    </source>
</evidence>
<sequence>MSSRSPEFSDRTTTEYCITEYRTTEPKNIPQKNHSGNTEGVKLLRKRSVKIPIDVKIPIGNSSQHHRYVRQADLCAFPTSLATAELQCRIYPSSVACIQRCALGYTLKNGTEMKRWCMKNRNRWYPHGFQECRPYVDCGVTLISGGKEECSTPTVKEPVSCRITCDHFENEAGGQSTHECDINGKWTPKLPYCARPGSDHGKYLNTPTKPVAKKHGRPVQITGS</sequence>
<comment type="caution">
    <text evidence="2">Lacks conserved residue(s) required for the propagation of feature annotation.</text>
</comment>
<evidence type="ECO:0000313" key="6">
    <source>
        <dbReference type="Proteomes" id="UP001054945"/>
    </source>
</evidence>
<proteinExistence type="predicted"/>
<evidence type="ECO:0000256" key="1">
    <source>
        <dbReference type="ARBA" id="ARBA00023157"/>
    </source>
</evidence>
<evidence type="ECO:0000313" key="5">
    <source>
        <dbReference type="EMBL" id="GIX83270.1"/>
    </source>
</evidence>
<comment type="caution">
    <text evidence="5">The sequence shown here is derived from an EMBL/GenBank/DDBJ whole genome shotgun (WGS) entry which is preliminary data.</text>
</comment>